<evidence type="ECO:0000256" key="7">
    <source>
        <dbReference type="ARBA" id="ARBA00022519"/>
    </source>
</evidence>
<evidence type="ECO:0000256" key="11">
    <source>
        <dbReference type="ARBA" id="ARBA00022777"/>
    </source>
</evidence>
<comment type="similarity">
    <text evidence="2">Belongs to the CpsC/CapA family.</text>
</comment>
<dbReference type="InterPro" id="IPR050445">
    <property type="entry name" value="Bact_polysacc_biosynth/exp"/>
</dbReference>
<evidence type="ECO:0000259" key="20">
    <source>
        <dbReference type="Pfam" id="PF13614"/>
    </source>
</evidence>
<gene>
    <name evidence="22" type="ORF">FNW02_13255</name>
</gene>
<comment type="catalytic activity">
    <reaction evidence="16">
        <text>L-tyrosyl-[protein] + ATP = O-phospho-L-tyrosyl-[protein] + ADP + H(+)</text>
        <dbReference type="Rhea" id="RHEA:10596"/>
        <dbReference type="Rhea" id="RHEA-COMP:10136"/>
        <dbReference type="Rhea" id="RHEA-COMP:20101"/>
        <dbReference type="ChEBI" id="CHEBI:15378"/>
        <dbReference type="ChEBI" id="CHEBI:30616"/>
        <dbReference type="ChEBI" id="CHEBI:46858"/>
        <dbReference type="ChEBI" id="CHEBI:61978"/>
        <dbReference type="ChEBI" id="CHEBI:456216"/>
        <dbReference type="EC" id="2.7.10.2"/>
    </reaction>
</comment>
<comment type="subcellular location">
    <subcellularLocation>
        <location evidence="1">Cell inner membrane</location>
        <topology evidence="1">Multi-pass membrane protein</topology>
    </subcellularLocation>
</comment>
<evidence type="ECO:0000259" key="21">
    <source>
        <dbReference type="Pfam" id="PF13807"/>
    </source>
</evidence>
<evidence type="ECO:0000256" key="6">
    <source>
        <dbReference type="ARBA" id="ARBA00022475"/>
    </source>
</evidence>
<dbReference type="RefSeq" id="WP_191758001.1">
    <property type="nucleotide sequence ID" value="NZ_VJXY01000012.1"/>
</dbReference>
<keyword evidence="6" id="KW-1003">Cell membrane</keyword>
<comment type="caution">
    <text evidence="22">The sequence shown here is derived from an EMBL/GenBank/DDBJ whole genome shotgun (WGS) entry which is preliminary data.</text>
</comment>
<evidence type="ECO:0000256" key="1">
    <source>
        <dbReference type="ARBA" id="ARBA00004429"/>
    </source>
</evidence>
<dbReference type="PANTHER" id="PTHR32309">
    <property type="entry name" value="TYROSINE-PROTEIN KINASE"/>
    <property type="match status" value="1"/>
</dbReference>
<dbReference type="Gene3D" id="3.40.50.300">
    <property type="entry name" value="P-loop containing nucleotide triphosphate hydrolases"/>
    <property type="match status" value="1"/>
</dbReference>
<dbReference type="Pfam" id="PF13807">
    <property type="entry name" value="GNVR"/>
    <property type="match status" value="1"/>
</dbReference>
<dbReference type="InterPro" id="IPR025669">
    <property type="entry name" value="AAA_dom"/>
</dbReference>
<keyword evidence="17" id="KW-0175">Coiled coil</keyword>
<evidence type="ECO:0000256" key="2">
    <source>
        <dbReference type="ARBA" id="ARBA00006683"/>
    </source>
</evidence>
<feature type="transmembrane region" description="Helical" evidence="18">
    <location>
        <begin position="24"/>
        <end position="43"/>
    </location>
</feature>
<keyword evidence="10" id="KW-0547">Nucleotide-binding</keyword>
<name>A0AA40VR33_9NOST</name>
<dbReference type="GO" id="GO:0005886">
    <property type="term" value="C:plasma membrane"/>
    <property type="evidence" value="ECO:0007669"/>
    <property type="project" value="UniProtKB-SubCell"/>
</dbReference>
<keyword evidence="12" id="KW-0067">ATP-binding</keyword>
<comment type="similarity">
    <text evidence="4">Belongs to the etk/wzc family.</text>
</comment>
<feature type="coiled-coil region" evidence="17">
    <location>
        <begin position="219"/>
        <end position="286"/>
    </location>
</feature>
<feature type="domain" description="Tyrosine-protein kinase G-rich" evidence="21">
    <location>
        <begin position="374"/>
        <end position="451"/>
    </location>
</feature>
<evidence type="ECO:0000256" key="3">
    <source>
        <dbReference type="ARBA" id="ARBA00007316"/>
    </source>
</evidence>
<evidence type="ECO:0000256" key="14">
    <source>
        <dbReference type="ARBA" id="ARBA00023136"/>
    </source>
</evidence>
<evidence type="ECO:0000256" key="13">
    <source>
        <dbReference type="ARBA" id="ARBA00022989"/>
    </source>
</evidence>
<keyword evidence="11" id="KW-0418">Kinase</keyword>
<dbReference type="Proteomes" id="UP001165986">
    <property type="component" value="Unassembled WGS sequence"/>
</dbReference>
<evidence type="ECO:0000256" key="4">
    <source>
        <dbReference type="ARBA" id="ARBA00008883"/>
    </source>
</evidence>
<keyword evidence="23" id="KW-1185">Reference proteome</keyword>
<evidence type="ECO:0000256" key="16">
    <source>
        <dbReference type="ARBA" id="ARBA00051245"/>
    </source>
</evidence>
<dbReference type="Pfam" id="PF13614">
    <property type="entry name" value="AAA_31"/>
    <property type="match status" value="1"/>
</dbReference>
<dbReference type="InterPro" id="IPR005702">
    <property type="entry name" value="Wzc-like_C"/>
</dbReference>
<accession>A0AA40VR33</accession>
<evidence type="ECO:0000259" key="19">
    <source>
        <dbReference type="Pfam" id="PF02706"/>
    </source>
</evidence>
<evidence type="ECO:0000256" key="12">
    <source>
        <dbReference type="ARBA" id="ARBA00022840"/>
    </source>
</evidence>
<keyword evidence="13 18" id="KW-1133">Transmembrane helix</keyword>
<keyword evidence="9 18" id="KW-0812">Transmembrane</keyword>
<evidence type="ECO:0000256" key="9">
    <source>
        <dbReference type="ARBA" id="ARBA00022692"/>
    </source>
</evidence>
<dbReference type="AlphaFoldDB" id="A0AA40VR33"/>
<dbReference type="InterPro" id="IPR003856">
    <property type="entry name" value="LPS_length_determ_N"/>
</dbReference>
<evidence type="ECO:0000313" key="23">
    <source>
        <dbReference type="Proteomes" id="UP001165986"/>
    </source>
</evidence>
<evidence type="ECO:0000256" key="8">
    <source>
        <dbReference type="ARBA" id="ARBA00022679"/>
    </source>
</evidence>
<keyword evidence="14 18" id="KW-0472">Membrane</keyword>
<dbReference type="InterPro" id="IPR032807">
    <property type="entry name" value="GNVR"/>
</dbReference>
<dbReference type="InterPro" id="IPR027417">
    <property type="entry name" value="P-loop_NTPase"/>
</dbReference>
<evidence type="ECO:0000256" key="5">
    <source>
        <dbReference type="ARBA" id="ARBA00011903"/>
    </source>
</evidence>
<dbReference type="GO" id="GO:0004715">
    <property type="term" value="F:non-membrane spanning protein tyrosine kinase activity"/>
    <property type="evidence" value="ECO:0007669"/>
    <property type="project" value="UniProtKB-EC"/>
</dbReference>
<evidence type="ECO:0000256" key="10">
    <source>
        <dbReference type="ARBA" id="ARBA00022741"/>
    </source>
</evidence>
<proteinExistence type="inferred from homology"/>
<evidence type="ECO:0000256" key="18">
    <source>
        <dbReference type="SAM" id="Phobius"/>
    </source>
</evidence>
<dbReference type="NCBIfam" id="TIGR01007">
    <property type="entry name" value="eps_fam"/>
    <property type="match status" value="1"/>
</dbReference>
<keyword evidence="8 22" id="KW-0808">Transferase</keyword>
<feature type="domain" description="AAA" evidence="20">
    <location>
        <begin position="562"/>
        <end position="705"/>
    </location>
</feature>
<organism evidence="22 23">
    <name type="scientific">Komarekiella delphini-convector SJRDD-AB1</name>
    <dbReference type="NCBI Taxonomy" id="2593771"/>
    <lineage>
        <taxon>Bacteria</taxon>
        <taxon>Bacillati</taxon>
        <taxon>Cyanobacteriota</taxon>
        <taxon>Cyanophyceae</taxon>
        <taxon>Nostocales</taxon>
        <taxon>Nostocaceae</taxon>
        <taxon>Komarekiella</taxon>
        <taxon>Komarekiella delphini-convector</taxon>
    </lineage>
</organism>
<dbReference type="EC" id="2.7.10.2" evidence="5"/>
<evidence type="ECO:0000256" key="15">
    <source>
        <dbReference type="ARBA" id="ARBA00023137"/>
    </source>
</evidence>
<reference evidence="22" key="1">
    <citation type="submission" date="2019-07" db="EMBL/GenBank/DDBJ databases">
        <title>Toxilogical consequences of a new and cryptic species of cyanobacteria (Komarekiella delphini-convector) recovered from the epidermis of a bottlenose dolphin and 1500 ft. in the air.</title>
        <authorList>
            <person name="Brown A.O."/>
            <person name="Dvorak P."/>
            <person name="Villanueva C.D."/>
            <person name="Foss A.J."/>
            <person name="Garvey A.D."/>
            <person name="Gibson Q.A."/>
            <person name="Johansen J.R."/>
            <person name="Casamatta D.A."/>
        </authorList>
    </citation>
    <scope>NUCLEOTIDE SEQUENCE</scope>
    <source>
        <strain evidence="22">SJRDD-AB1</strain>
    </source>
</reference>
<dbReference type="SUPFAM" id="SSF52540">
    <property type="entry name" value="P-loop containing nucleoside triphosphate hydrolases"/>
    <property type="match status" value="1"/>
</dbReference>
<keyword evidence="15" id="KW-0829">Tyrosine-protein kinase</keyword>
<keyword evidence="7" id="KW-0997">Cell inner membrane</keyword>
<dbReference type="EMBL" id="VJXY01000012">
    <property type="protein sequence ID" value="MBD6616769.1"/>
    <property type="molecule type" value="Genomic_DNA"/>
</dbReference>
<dbReference type="GO" id="GO:0005524">
    <property type="term" value="F:ATP binding"/>
    <property type="evidence" value="ECO:0007669"/>
    <property type="project" value="UniProtKB-KW"/>
</dbReference>
<dbReference type="CDD" id="cd05387">
    <property type="entry name" value="BY-kinase"/>
    <property type="match status" value="1"/>
</dbReference>
<dbReference type="Pfam" id="PF02706">
    <property type="entry name" value="Wzz"/>
    <property type="match status" value="1"/>
</dbReference>
<evidence type="ECO:0000313" key="22">
    <source>
        <dbReference type="EMBL" id="MBD6616769.1"/>
    </source>
</evidence>
<feature type="coiled-coil region" evidence="17">
    <location>
        <begin position="371"/>
        <end position="405"/>
    </location>
</feature>
<dbReference type="PANTHER" id="PTHR32309:SF13">
    <property type="entry name" value="FERRIC ENTEROBACTIN TRANSPORT PROTEIN FEPE"/>
    <property type="match status" value="1"/>
</dbReference>
<feature type="domain" description="Polysaccharide chain length determinant N-terminal" evidence="19">
    <location>
        <begin position="9"/>
        <end position="106"/>
    </location>
</feature>
<protein>
    <recommendedName>
        <fullName evidence="5">non-specific protein-tyrosine kinase</fullName>
        <ecNumber evidence="5">2.7.10.2</ecNumber>
    </recommendedName>
</protein>
<comment type="similarity">
    <text evidence="3">Belongs to the CpsD/CapB family.</text>
</comment>
<sequence length="776" mass="85471">MPSNQEEQNSFDLQQYLLILKKRWLVIAAVTGCVFGLSALAAFRQKPIYEAEGKLVFNKTDRVSSLTSPIEQLGELNSLTELGNPLDTEAEIIRSNPVVAKTIANLNLRDQQGKPLEIDQFLKKLKVKSIRGTDILAISYNSSNPQEAAAVVNSLMRYYLENNIHINQVEATAAKNFLSKQLPEVEVRVVRAETALRRFKEENRVVALEQEAATGVEKLGDLSEQITQAQANLVDVETRLKLLQRQLKLNSQQAIDIGNLSQSRGVQQVLTEYQQVQNELAVAQTRYTNQHPTIANLTTKRAALRKQLGIRVSQNLDEKLSVSEQSLQIGGLKQNLVAQLVQSNVERSALANRVMLLKNAYASSQKRLSVLPQLQQKQQQLERQVQVAQSTYEELLKRLQEVEVVNQDVGNARVVSAASLPNKDISPRIYLKLAVGGLLGIMLGVGTALLLEALDKSLNTVKQAKHLLGYRLLGTIPHLSQTSSLPIPNCWVRVGERLKGKGQHLFPLPLYPAKFPWQTTKGGSGEGLAPLPVRDNPKSAISSAFEMLQMNLNFTLFDKPLQVVAVVSSTPGEGRSFVAANLAIAKAHMGRRVLLMDADMRHSCQQEIWNLPNSSGLSDVLVGKGDFSHTVQQVLVNLDVLTVGTIPSHPAALLDSQRMALLIQEAAKKYDFVIIDTPALSLFADALMLSQLADGILLVVRPGLFNSATATATKTLLEQSTQHVLGMVINGVTFSTQYPDYYADKHYGVKETAKEAELCNMRFSKSSSDSTVSTEL</sequence>
<evidence type="ECO:0000256" key="17">
    <source>
        <dbReference type="SAM" id="Coils"/>
    </source>
</evidence>